<proteinExistence type="predicted"/>
<dbReference type="EMBL" id="JAGIYZ010000021">
    <property type="protein sequence ID" value="MBP0465976.1"/>
    <property type="molecule type" value="Genomic_DNA"/>
</dbReference>
<reference evidence="1 2" key="1">
    <citation type="submission" date="2021-03" db="EMBL/GenBank/DDBJ databases">
        <authorList>
            <person name="So Y."/>
        </authorList>
    </citation>
    <scope>NUCLEOTIDE SEQUENCE [LARGE SCALE GENOMIC DNA]</scope>
    <source>
        <strain evidence="1 2">PWR1</strain>
    </source>
</reference>
<dbReference type="RefSeq" id="WP_209353359.1">
    <property type="nucleotide sequence ID" value="NZ_JAGIYZ010000021.1"/>
</dbReference>
<name>A0ABS4AX71_9PROT</name>
<evidence type="ECO:0000313" key="1">
    <source>
        <dbReference type="EMBL" id="MBP0465976.1"/>
    </source>
</evidence>
<organism evidence="1 2">
    <name type="scientific">Roseomonas nitratireducens</name>
    <dbReference type="NCBI Taxonomy" id="2820810"/>
    <lineage>
        <taxon>Bacteria</taxon>
        <taxon>Pseudomonadati</taxon>
        <taxon>Pseudomonadota</taxon>
        <taxon>Alphaproteobacteria</taxon>
        <taxon>Acetobacterales</taxon>
        <taxon>Roseomonadaceae</taxon>
        <taxon>Roseomonas</taxon>
    </lineage>
</organism>
<gene>
    <name evidence="1" type="ORF">J5Y09_18765</name>
</gene>
<protein>
    <submittedName>
        <fullName evidence="1">Uncharacterized protein</fullName>
    </submittedName>
</protein>
<sequence length="74" mass="7906">MSDTLAGKSATSREGSARIAAQIEAFWLERGYVVKAMAVPCEGGLWVVQTPDLVNGLPRPGTPRVAVDPARRRA</sequence>
<evidence type="ECO:0000313" key="2">
    <source>
        <dbReference type="Proteomes" id="UP000680815"/>
    </source>
</evidence>
<dbReference type="Proteomes" id="UP000680815">
    <property type="component" value="Unassembled WGS sequence"/>
</dbReference>
<keyword evidence="2" id="KW-1185">Reference proteome</keyword>
<comment type="caution">
    <text evidence="1">The sequence shown here is derived from an EMBL/GenBank/DDBJ whole genome shotgun (WGS) entry which is preliminary data.</text>
</comment>
<accession>A0ABS4AX71</accession>